<evidence type="ECO:0000256" key="2">
    <source>
        <dbReference type="ARBA" id="ARBA00022617"/>
    </source>
</evidence>
<keyword evidence="3 6" id="KW-0479">Metal-binding</keyword>
<dbReference type="GO" id="GO:0009055">
    <property type="term" value="F:electron transfer activity"/>
    <property type="evidence" value="ECO:0007669"/>
    <property type="project" value="InterPro"/>
</dbReference>
<dbReference type="InterPro" id="IPR051459">
    <property type="entry name" value="Cytochrome_c-type_DH"/>
</dbReference>
<dbReference type="KEGG" id="pus:CKA81_15140"/>
<dbReference type="AlphaFoldDB" id="A0A410GFM3"/>
<proteinExistence type="predicted"/>
<reference evidence="9 10" key="1">
    <citation type="submission" date="2017-08" db="EMBL/GenBank/DDBJ databases">
        <authorList>
            <person name="Park S.-J."/>
            <person name="Kim H."/>
        </authorList>
    </citation>
    <scope>NUCLEOTIDE SEQUENCE [LARGE SCALE GENOMIC DNA]</scope>
    <source>
        <strain evidence="10">ye3</strain>
    </source>
</reference>
<dbReference type="PANTHER" id="PTHR35008:SF9">
    <property type="entry name" value="CYTOCHROME C DOMAIN-CONTAINING PROTEIN"/>
    <property type="match status" value="1"/>
</dbReference>
<dbReference type="InterPro" id="IPR009056">
    <property type="entry name" value="Cyt_c-like_dom"/>
</dbReference>
<dbReference type="InterPro" id="IPR036909">
    <property type="entry name" value="Cyt_c-like_dom_sf"/>
</dbReference>
<dbReference type="PROSITE" id="PS51007">
    <property type="entry name" value="CYTC"/>
    <property type="match status" value="1"/>
</dbReference>
<dbReference type="OrthoDB" id="9809720at2"/>
<organism evidence="9 10">
    <name type="scientific">Pollutimonas thiosulfatoxidans</name>
    <dbReference type="NCBI Taxonomy" id="2028345"/>
    <lineage>
        <taxon>Bacteria</taxon>
        <taxon>Pseudomonadati</taxon>
        <taxon>Pseudomonadota</taxon>
        <taxon>Betaproteobacteria</taxon>
        <taxon>Burkholderiales</taxon>
        <taxon>Alcaligenaceae</taxon>
        <taxon>Pollutimonas</taxon>
    </lineage>
</organism>
<name>A0A410GFM3_9BURK</name>
<sequence>MKQAFTTFFRSLIVGLTCLVWMDGVQAAGDPPALTGEDVYRQYCMACHMVGGKGAEGAGRYPALAENPRLIAPGYPIYVVLNGQGAMPWFNGILADEEIAAVVGYIRTHFGNDYPGAVKADEVASMRGPVPKE</sequence>
<feature type="signal peptide" evidence="7">
    <location>
        <begin position="1"/>
        <end position="27"/>
    </location>
</feature>
<protein>
    <recommendedName>
        <fullName evidence="8">Cytochrome c domain-containing protein</fullName>
    </recommendedName>
</protein>
<dbReference type="PANTHER" id="PTHR35008">
    <property type="entry name" value="BLL4482 PROTEIN-RELATED"/>
    <property type="match status" value="1"/>
</dbReference>
<dbReference type="Pfam" id="PF13442">
    <property type="entry name" value="Cytochrome_CBB3"/>
    <property type="match status" value="1"/>
</dbReference>
<keyword evidence="10" id="KW-1185">Reference proteome</keyword>
<evidence type="ECO:0000313" key="9">
    <source>
        <dbReference type="EMBL" id="QAA95045.1"/>
    </source>
</evidence>
<keyword evidence="5 6" id="KW-0408">Iron</keyword>
<dbReference type="Gene3D" id="1.10.760.10">
    <property type="entry name" value="Cytochrome c-like domain"/>
    <property type="match status" value="1"/>
</dbReference>
<keyword evidence="2 6" id="KW-0349">Heme</keyword>
<evidence type="ECO:0000256" key="5">
    <source>
        <dbReference type="ARBA" id="ARBA00023004"/>
    </source>
</evidence>
<evidence type="ECO:0000256" key="1">
    <source>
        <dbReference type="ARBA" id="ARBA00022448"/>
    </source>
</evidence>
<dbReference type="EMBL" id="CP022987">
    <property type="protein sequence ID" value="QAA95045.1"/>
    <property type="molecule type" value="Genomic_DNA"/>
</dbReference>
<evidence type="ECO:0000256" key="7">
    <source>
        <dbReference type="SAM" id="SignalP"/>
    </source>
</evidence>
<feature type="domain" description="Cytochrome c" evidence="8">
    <location>
        <begin position="31"/>
        <end position="110"/>
    </location>
</feature>
<evidence type="ECO:0000259" key="8">
    <source>
        <dbReference type="PROSITE" id="PS51007"/>
    </source>
</evidence>
<feature type="chain" id="PRO_5019305820" description="Cytochrome c domain-containing protein" evidence="7">
    <location>
        <begin position="28"/>
        <end position="133"/>
    </location>
</feature>
<gene>
    <name evidence="9" type="ORF">CKA81_15140</name>
</gene>
<dbReference type="RefSeq" id="WP_128356035.1">
    <property type="nucleotide sequence ID" value="NZ_CP022987.1"/>
</dbReference>
<evidence type="ECO:0000256" key="4">
    <source>
        <dbReference type="ARBA" id="ARBA00022982"/>
    </source>
</evidence>
<keyword evidence="1" id="KW-0813">Transport</keyword>
<accession>A0A410GFM3</accession>
<dbReference type="PRINTS" id="PR00605">
    <property type="entry name" value="CYTCHROMECIC"/>
</dbReference>
<dbReference type="GO" id="GO:0020037">
    <property type="term" value="F:heme binding"/>
    <property type="evidence" value="ECO:0007669"/>
    <property type="project" value="InterPro"/>
</dbReference>
<evidence type="ECO:0000256" key="3">
    <source>
        <dbReference type="ARBA" id="ARBA00022723"/>
    </source>
</evidence>
<dbReference type="Proteomes" id="UP000283474">
    <property type="component" value="Chromosome"/>
</dbReference>
<dbReference type="InterPro" id="IPR008168">
    <property type="entry name" value="Cyt_C_IC"/>
</dbReference>
<keyword evidence="4" id="KW-0249">Electron transport</keyword>
<evidence type="ECO:0000256" key="6">
    <source>
        <dbReference type="PROSITE-ProRule" id="PRU00433"/>
    </source>
</evidence>
<evidence type="ECO:0000313" key="10">
    <source>
        <dbReference type="Proteomes" id="UP000283474"/>
    </source>
</evidence>
<keyword evidence="7" id="KW-0732">Signal</keyword>
<dbReference type="SUPFAM" id="SSF46626">
    <property type="entry name" value="Cytochrome c"/>
    <property type="match status" value="1"/>
</dbReference>
<dbReference type="GO" id="GO:0005506">
    <property type="term" value="F:iron ion binding"/>
    <property type="evidence" value="ECO:0007669"/>
    <property type="project" value="InterPro"/>
</dbReference>